<evidence type="ECO:0008006" key="3">
    <source>
        <dbReference type="Google" id="ProtNLM"/>
    </source>
</evidence>
<dbReference type="KEGG" id="ehx:EMIHUDRAFT_229983"/>
<sequence length="371" mass="40390">MQARRAARPLVVTDEAADEEAVSWWACSVAARAMGSTPPLVVGSFEHAAASIAATGEPVLLTPQQAQRLGIIGELSPLGADVTVRHFAHEYVYGCSALASRADRSFRKACRRAESAMAERSLRVEAFPGCRVSAELIASCVRCREGWMRRRADDARRAARQAGERYLGPPWAGAPRRSSYLLALLERQEGPSPEDPPGYGVALFVIRSGAADQVAAYVVTERVGRTVVAVDGVHDYSLPDPRADPSALLLHVAARWWREQGIHEGGSVGVPPPLFLNDGPVPTAGLLKYKSQYHGRLLATLSVWPGRAARARSRWSNLLRLWQRRRAKADPSRHCGPSQIRRAARRVYCAKAAGLADLAPQRAQCLAAMIR</sequence>
<keyword evidence="2" id="KW-1185">Reference proteome</keyword>
<dbReference type="RefSeq" id="XP_005785454.1">
    <property type="nucleotide sequence ID" value="XM_005785397.1"/>
</dbReference>
<dbReference type="HOGENOM" id="CLU_822406_0_0_1"/>
<reference evidence="2" key="1">
    <citation type="journal article" date="2013" name="Nature">
        <title>Pan genome of the phytoplankton Emiliania underpins its global distribution.</title>
        <authorList>
            <person name="Read B.A."/>
            <person name="Kegel J."/>
            <person name="Klute M.J."/>
            <person name="Kuo A."/>
            <person name="Lefebvre S.C."/>
            <person name="Maumus F."/>
            <person name="Mayer C."/>
            <person name="Miller J."/>
            <person name="Monier A."/>
            <person name="Salamov A."/>
            <person name="Young J."/>
            <person name="Aguilar M."/>
            <person name="Claverie J.M."/>
            <person name="Frickenhaus S."/>
            <person name="Gonzalez K."/>
            <person name="Herman E.K."/>
            <person name="Lin Y.C."/>
            <person name="Napier J."/>
            <person name="Ogata H."/>
            <person name="Sarno A.F."/>
            <person name="Shmutz J."/>
            <person name="Schroeder D."/>
            <person name="de Vargas C."/>
            <person name="Verret F."/>
            <person name="von Dassow P."/>
            <person name="Valentin K."/>
            <person name="Van de Peer Y."/>
            <person name="Wheeler G."/>
            <person name="Dacks J.B."/>
            <person name="Delwiche C.F."/>
            <person name="Dyhrman S.T."/>
            <person name="Glockner G."/>
            <person name="John U."/>
            <person name="Richards T."/>
            <person name="Worden A.Z."/>
            <person name="Zhang X."/>
            <person name="Grigoriev I.V."/>
            <person name="Allen A.E."/>
            <person name="Bidle K."/>
            <person name="Borodovsky M."/>
            <person name="Bowler C."/>
            <person name="Brownlee C."/>
            <person name="Cock J.M."/>
            <person name="Elias M."/>
            <person name="Gladyshev V.N."/>
            <person name="Groth M."/>
            <person name="Guda C."/>
            <person name="Hadaegh A."/>
            <person name="Iglesias-Rodriguez M.D."/>
            <person name="Jenkins J."/>
            <person name="Jones B.M."/>
            <person name="Lawson T."/>
            <person name="Leese F."/>
            <person name="Lindquist E."/>
            <person name="Lobanov A."/>
            <person name="Lomsadze A."/>
            <person name="Malik S.B."/>
            <person name="Marsh M.E."/>
            <person name="Mackinder L."/>
            <person name="Mock T."/>
            <person name="Mueller-Roeber B."/>
            <person name="Pagarete A."/>
            <person name="Parker M."/>
            <person name="Probert I."/>
            <person name="Quesneville H."/>
            <person name="Raines C."/>
            <person name="Rensing S.A."/>
            <person name="Riano-Pachon D.M."/>
            <person name="Richier S."/>
            <person name="Rokitta S."/>
            <person name="Shiraiwa Y."/>
            <person name="Soanes D.M."/>
            <person name="van der Giezen M."/>
            <person name="Wahlund T.M."/>
            <person name="Williams B."/>
            <person name="Wilson W."/>
            <person name="Wolfe G."/>
            <person name="Wurch L.L."/>
        </authorList>
    </citation>
    <scope>NUCLEOTIDE SEQUENCE</scope>
</reference>
<protein>
    <recommendedName>
        <fullName evidence="3">BioF2-like acetyltransferase domain-containing protein</fullName>
    </recommendedName>
</protein>
<dbReference type="PaxDb" id="2903-EOD33025"/>
<dbReference type="EnsemblProtists" id="EOD33025">
    <property type="protein sequence ID" value="EOD33025"/>
    <property type="gene ID" value="EMIHUDRAFT_229983"/>
</dbReference>
<name>A0A0D3KB90_EMIH1</name>
<dbReference type="AlphaFoldDB" id="A0A0D3KB90"/>
<evidence type="ECO:0000313" key="1">
    <source>
        <dbReference type="EnsemblProtists" id="EOD33025"/>
    </source>
</evidence>
<organism evidence="1 2">
    <name type="scientific">Emiliania huxleyi (strain CCMP1516)</name>
    <dbReference type="NCBI Taxonomy" id="280463"/>
    <lineage>
        <taxon>Eukaryota</taxon>
        <taxon>Haptista</taxon>
        <taxon>Haptophyta</taxon>
        <taxon>Prymnesiophyceae</taxon>
        <taxon>Isochrysidales</taxon>
        <taxon>Noelaerhabdaceae</taxon>
        <taxon>Emiliania</taxon>
    </lineage>
</organism>
<reference evidence="1" key="2">
    <citation type="submission" date="2024-10" db="UniProtKB">
        <authorList>
            <consortium name="EnsemblProtists"/>
        </authorList>
    </citation>
    <scope>IDENTIFICATION</scope>
</reference>
<dbReference type="GeneID" id="17278297"/>
<accession>A0A0D3KB90</accession>
<proteinExistence type="predicted"/>
<evidence type="ECO:0000313" key="2">
    <source>
        <dbReference type="Proteomes" id="UP000013827"/>
    </source>
</evidence>
<dbReference type="Proteomes" id="UP000013827">
    <property type="component" value="Unassembled WGS sequence"/>
</dbReference>